<keyword evidence="3" id="KW-0378">Hydrolase</keyword>
<dbReference type="SUPFAM" id="SSF56317">
    <property type="entry name" value="Carbon-nitrogen hydrolase"/>
    <property type="match status" value="1"/>
</dbReference>
<keyword evidence="4" id="KW-1185">Reference proteome</keyword>
<comment type="similarity">
    <text evidence="1">Belongs to the carbon-nitrogen hydrolase superfamily. NIT1/NIT2 family.</text>
</comment>
<dbReference type="RefSeq" id="WP_283077184.1">
    <property type="nucleotide sequence ID" value="NZ_CP121671.1"/>
</dbReference>
<dbReference type="PROSITE" id="PS50263">
    <property type="entry name" value="CN_HYDROLASE"/>
    <property type="match status" value="1"/>
</dbReference>
<proteinExistence type="inferred from homology"/>
<dbReference type="PANTHER" id="PTHR23088:SF27">
    <property type="entry name" value="DEAMINATED GLUTATHIONE AMIDASE"/>
    <property type="match status" value="1"/>
</dbReference>
<dbReference type="Proteomes" id="UP001221597">
    <property type="component" value="Chromosome"/>
</dbReference>
<feature type="domain" description="CN hydrolase" evidence="2">
    <location>
        <begin position="3"/>
        <end position="238"/>
    </location>
</feature>
<dbReference type="GO" id="GO:0016787">
    <property type="term" value="F:hydrolase activity"/>
    <property type="evidence" value="ECO:0007669"/>
    <property type="project" value="UniProtKB-KW"/>
</dbReference>
<evidence type="ECO:0000256" key="1">
    <source>
        <dbReference type="ARBA" id="ARBA00010613"/>
    </source>
</evidence>
<accession>A0ABY8J380</accession>
<evidence type="ECO:0000313" key="3">
    <source>
        <dbReference type="EMBL" id="WFT75215.1"/>
    </source>
</evidence>
<sequence>MTTNLAIIQMDIAFGNPALNRKHARTQIEEAATHGGEVILLPEMWTTGYDLSRFDEIAEELDGPAHQLMMELAQQHKVTIAGSIAERDGEDFYNTFVVYNESGQRCLKYRKAHLFRLMDEEKFLRSGNQQGIFQLGDTPVAGVICYDIRFPEWIRTHMLEGARGLFVTAEWPKPRTEHWRSLLISRAIENQCFIIACNRVGADPNNEFGGHSLVIDPWGTVVGEAGEEEEILIVEVDFSRVEAIREQIPIFQDRRPDLYK</sequence>
<dbReference type="CDD" id="cd07583">
    <property type="entry name" value="nitrilase_5"/>
    <property type="match status" value="1"/>
</dbReference>
<dbReference type="Gene3D" id="3.60.110.10">
    <property type="entry name" value="Carbon-nitrogen hydrolase"/>
    <property type="match status" value="1"/>
</dbReference>
<dbReference type="PANTHER" id="PTHR23088">
    <property type="entry name" value="NITRILASE-RELATED"/>
    <property type="match status" value="1"/>
</dbReference>
<dbReference type="Pfam" id="PF00795">
    <property type="entry name" value="CN_hydrolase"/>
    <property type="match status" value="1"/>
</dbReference>
<dbReference type="InterPro" id="IPR036526">
    <property type="entry name" value="C-N_Hydrolase_sf"/>
</dbReference>
<reference evidence="3 4" key="1">
    <citation type="submission" date="2023-04" db="EMBL/GenBank/DDBJ databases">
        <title>Genome sequence of Halobacillus naozhouensis KACC 21980.</title>
        <authorList>
            <person name="Kim S."/>
            <person name="Heo J."/>
            <person name="Kwon S.-W."/>
        </authorList>
    </citation>
    <scope>NUCLEOTIDE SEQUENCE [LARGE SCALE GENOMIC DNA]</scope>
    <source>
        <strain evidence="3 4">KCTC 13234</strain>
    </source>
</reference>
<evidence type="ECO:0000259" key="2">
    <source>
        <dbReference type="PROSITE" id="PS50263"/>
    </source>
</evidence>
<evidence type="ECO:0000313" key="4">
    <source>
        <dbReference type="Proteomes" id="UP001221597"/>
    </source>
</evidence>
<protein>
    <submittedName>
        <fullName evidence="3">Carbon-nitrogen family hydrolase</fullName>
    </submittedName>
</protein>
<organism evidence="3 4">
    <name type="scientific">Halobacillus naozhouensis</name>
    <dbReference type="NCBI Taxonomy" id="554880"/>
    <lineage>
        <taxon>Bacteria</taxon>
        <taxon>Bacillati</taxon>
        <taxon>Bacillota</taxon>
        <taxon>Bacilli</taxon>
        <taxon>Bacillales</taxon>
        <taxon>Bacillaceae</taxon>
        <taxon>Halobacillus</taxon>
    </lineage>
</organism>
<name>A0ABY8J380_9BACI</name>
<dbReference type="EMBL" id="CP121671">
    <property type="protein sequence ID" value="WFT75215.1"/>
    <property type="molecule type" value="Genomic_DNA"/>
</dbReference>
<gene>
    <name evidence="3" type="ORF">P9989_02050</name>
</gene>
<dbReference type="InterPro" id="IPR003010">
    <property type="entry name" value="C-N_Hydrolase"/>
</dbReference>